<feature type="non-terminal residue" evidence="3">
    <location>
        <position position="1"/>
    </location>
</feature>
<evidence type="ECO:0000259" key="1">
    <source>
        <dbReference type="PROSITE" id="PS51704"/>
    </source>
</evidence>
<dbReference type="EMBL" id="CAJOBC010082851">
    <property type="protein sequence ID" value="CAF4293142.1"/>
    <property type="molecule type" value="Genomic_DNA"/>
</dbReference>
<evidence type="ECO:0000313" key="3">
    <source>
        <dbReference type="EMBL" id="CAF1399139.1"/>
    </source>
</evidence>
<dbReference type="SUPFAM" id="SSF51695">
    <property type="entry name" value="PLC-like phosphodiesterases"/>
    <property type="match status" value="1"/>
</dbReference>
<dbReference type="GO" id="GO:0070291">
    <property type="term" value="P:N-acylethanolamine metabolic process"/>
    <property type="evidence" value="ECO:0007669"/>
    <property type="project" value="TreeGrafter"/>
</dbReference>
<feature type="domain" description="GP-PDE" evidence="1">
    <location>
        <begin position="1"/>
        <end position="213"/>
    </location>
</feature>
<proteinExistence type="predicted"/>
<evidence type="ECO:0000313" key="5">
    <source>
        <dbReference type="EMBL" id="CAF4293142.1"/>
    </source>
</evidence>
<dbReference type="Proteomes" id="UP000677228">
    <property type="component" value="Unassembled WGS sequence"/>
</dbReference>
<dbReference type="Proteomes" id="UP000681722">
    <property type="component" value="Unassembled WGS sequence"/>
</dbReference>
<dbReference type="EMBL" id="CAJNOQ010017432">
    <property type="protein sequence ID" value="CAF1399139.1"/>
    <property type="molecule type" value="Genomic_DNA"/>
</dbReference>
<evidence type="ECO:0000313" key="4">
    <source>
        <dbReference type="EMBL" id="CAF4193219.1"/>
    </source>
</evidence>
<dbReference type="InterPro" id="IPR017946">
    <property type="entry name" value="PLC-like_Pdiesterase_TIM-brl"/>
</dbReference>
<sequence>YVSQYTCAELQQMRFIRKSKKKSTAKLDIYETEYVPTLEEVIKFLEPTHLKIMIEIKESGNIKKMSLIINELYEKYPYLYERSFCASFDPRNLYAIRLLNLRIITGFIFVKYFTADLINDAAKTSKPISMIFQNNLILRYILDELFWWLGTPRGLKLMGCNIACLENTEINDRLIDVYKQNKLVLAVWTVNTLEQKMWLKSRKVSIITDIHFD</sequence>
<dbReference type="InterPro" id="IPR030395">
    <property type="entry name" value="GP_PDE_dom"/>
</dbReference>
<protein>
    <recommendedName>
        <fullName evidence="1">GP-PDE domain-containing protein</fullName>
    </recommendedName>
</protein>
<dbReference type="Proteomes" id="UP000663829">
    <property type="component" value="Unassembled WGS sequence"/>
</dbReference>
<keyword evidence="6" id="KW-1185">Reference proteome</keyword>
<dbReference type="PANTHER" id="PTHR46320:SF1">
    <property type="entry name" value="GLYCEROPHOSPHODIESTER PHOSPHODIESTERASE 1"/>
    <property type="match status" value="1"/>
</dbReference>
<dbReference type="Proteomes" id="UP000682733">
    <property type="component" value="Unassembled WGS sequence"/>
</dbReference>
<dbReference type="EMBL" id="CAJOBA010046752">
    <property type="protein sequence ID" value="CAF4193219.1"/>
    <property type="molecule type" value="Genomic_DNA"/>
</dbReference>
<dbReference type="PROSITE" id="PS51704">
    <property type="entry name" value="GP_PDE"/>
    <property type="match status" value="1"/>
</dbReference>
<dbReference type="Pfam" id="PF03009">
    <property type="entry name" value="GDPD"/>
    <property type="match status" value="1"/>
</dbReference>
<dbReference type="GO" id="GO:0006644">
    <property type="term" value="P:phospholipid metabolic process"/>
    <property type="evidence" value="ECO:0007669"/>
    <property type="project" value="TreeGrafter"/>
</dbReference>
<dbReference type="GO" id="GO:0005886">
    <property type="term" value="C:plasma membrane"/>
    <property type="evidence" value="ECO:0007669"/>
    <property type="project" value="TreeGrafter"/>
</dbReference>
<accession>A0A815KRJ2</accession>
<dbReference type="OrthoDB" id="197419at2759"/>
<reference evidence="3" key="1">
    <citation type="submission" date="2021-02" db="EMBL/GenBank/DDBJ databases">
        <authorList>
            <person name="Nowell W R."/>
        </authorList>
    </citation>
    <scope>NUCLEOTIDE SEQUENCE</scope>
</reference>
<dbReference type="EMBL" id="CAJNOK010025054">
    <property type="protein sequence ID" value="CAF1385094.1"/>
    <property type="molecule type" value="Genomic_DNA"/>
</dbReference>
<dbReference type="GO" id="GO:0006580">
    <property type="term" value="P:ethanolamine metabolic process"/>
    <property type="evidence" value="ECO:0007669"/>
    <property type="project" value="TreeGrafter"/>
</dbReference>
<organism evidence="3 6">
    <name type="scientific">Didymodactylos carnosus</name>
    <dbReference type="NCBI Taxonomy" id="1234261"/>
    <lineage>
        <taxon>Eukaryota</taxon>
        <taxon>Metazoa</taxon>
        <taxon>Spiralia</taxon>
        <taxon>Gnathifera</taxon>
        <taxon>Rotifera</taxon>
        <taxon>Eurotatoria</taxon>
        <taxon>Bdelloidea</taxon>
        <taxon>Philodinida</taxon>
        <taxon>Philodinidae</taxon>
        <taxon>Didymodactylos</taxon>
    </lineage>
</organism>
<name>A0A815KRJ2_9BILA</name>
<comment type="caution">
    <text evidence="3">The sequence shown here is derived from an EMBL/GenBank/DDBJ whole genome shotgun (WGS) entry which is preliminary data.</text>
</comment>
<dbReference type="GO" id="GO:0008889">
    <property type="term" value="F:glycerophosphodiester phosphodiesterase activity"/>
    <property type="evidence" value="ECO:0007669"/>
    <property type="project" value="TreeGrafter"/>
</dbReference>
<dbReference type="AlphaFoldDB" id="A0A815KRJ2"/>
<gene>
    <name evidence="3" type="ORF">GPM918_LOCUS33178</name>
    <name evidence="2" type="ORF">OVA965_LOCUS32298</name>
    <name evidence="5" type="ORF">SRO942_LOCUS33859</name>
    <name evidence="4" type="ORF">TMI583_LOCUS33154</name>
</gene>
<evidence type="ECO:0000313" key="2">
    <source>
        <dbReference type="EMBL" id="CAF1385094.1"/>
    </source>
</evidence>
<evidence type="ECO:0000313" key="6">
    <source>
        <dbReference type="Proteomes" id="UP000663829"/>
    </source>
</evidence>
<dbReference type="PANTHER" id="PTHR46320">
    <property type="entry name" value="GLYCEROPHOSPHODIESTER PHOSPHODIESTERASE 1"/>
    <property type="match status" value="1"/>
</dbReference>
<dbReference type="Gene3D" id="3.20.20.190">
    <property type="entry name" value="Phosphatidylinositol (PI) phosphodiesterase"/>
    <property type="match status" value="1"/>
</dbReference>